<proteinExistence type="inferred from homology"/>
<dbReference type="InterPro" id="IPR003538">
    <property type="entry name" value="TonB"/>
</dbReference>
<evidence type="ECO:0000256" key="4">
    <source>
        <dbReference type="ARBA" id="ARBA00022448"/>
    </source>
</evidence>
<dbReference type="PRINTS" id="PR01374">
    <property type="entry name" value="TONBPROTEIN"/>
</dbReference>
<keyword evidence="10 14" id="KW-0735">Signal-anchor</keyword>
<evidence type="ECO:0000256" key="7">
    <source>
        <dbReference type="ARBA" id="ARBA00022692"/>
    </source>
</evidence>
<comment type="caution">
    <text evidence="17">The sequence shown here is derived from an EMBL/GenBank/DDBJ whole genome shotgun (WGS) entry which is preliminary data.</text>
</comment>
<evidence type="ECO:0000256" key="5">
    <source>
        <dbReference type="ARBA" id="ARBA00022475"/>
    </source>
</evidence>
<dbReference type="Pfam" id="PF03544">
    <property type="entry name" value="TonB_C"/>
    <property type="match status" value="1"/>
</dbReference>
<accession>A0A483J1Y0</accession>
<dbReference type="EMBL" id="SDCL01000005">
    <property type="protein sequence ID" value="TCX36829.1"/>
    <property type="molecule type" value="Genomic_DNA"/>
</dbReference>
<evidence type="ECO:0000256" key="1">
    <source>
        <dbReference type="ARBA" id="ARBA00004383"/>
    </source>
</evidence>
<evidence type="ECO:0000259" key="16">
    <source>
        <dbReference type="PROSITE" id="PS52015"/>
    </source>
</evidence>
<evidence type="ECO:0000256" key="8">
    <source>
        <dbReference type="ARBA" id="ARBA00022737"/>
    </source>
</evidence>
<dbReference type="GO" id="GO:0055085">
    <property type="term" value="P:transmembrane transport"/>
    <property type="evidence" value="ECO:0007669"/>
    <property type="project" value="InterPro"/>
</dbReference>
<evidence type="ECO:0000256" key="11">
    <source>
        <dbReference type="ARBA" id="ARBA00022989"/>
    </source>
</evidence>
<evidence type="ECO:0000256" key="3">
    <source>
        <dbReference type="ARBA" id="ARBA00022362"/>
    </source>
</evidence>
<comment type="subcellular location">
    <subcellularLocation>
        <location evidence="1 14">Cell inner membrane</location>
        <topology evidence="1 14">Single-pass membrane protein</topology>
        <orientation evidence="1 14">Periplasmic side</orientation>
    </subcellularLocation>
</comment>
<dbReference type="PROSITE" id="PS52015">
    <property type="entry name" value="TONB_CTD"/>
    <property type="match status" value="1"/>
</dbReference>
<comment type="similarity">
    <text evidence="2 14">Belongs to the TonB family.</text>
</comment>
<evidence type="ECO:0000313" key="17">
    <source>
        <dbReference type="EMBL" id="TCX36829.1"/>
    </source>
</evidence>
<feature type="compositionally biased region" description="Acidic residues" evidence="15">
    <location>
        <begin position="72"/>
        <end position="82"/>
    </location>
</feature>
<dbReference type="GO" id="GO:0015031">
    <property type="term" value="P:protein transport"/>
    <property type="evidence" value="ECO:0007669"/>
    <property type="project" value="UniProtKB-UniRule"/>
</dbReference>
<keyword evidence="4 14" id="KW-0813">Transport</keyword>
<evidence type="ECO:0000256" key="9">
    <source>
        <dbReference type="ARBA" id="ARBA00022927"/>
    </source>
</evidence>
<dbReference type="GO" id="GO:0031992">
    <property type="term" value="F:energy transducer activity"/>
    <property type="evidence" value="ECO:0007669"/>
    <property type="project" value="InterPro"/>
</dbReference>
<feature type="compositionally biased region" description="Low complexity" evidence="15">
    <location>
        <begin position="139"/>
        <end position="161"/>
    </location>
</feature>
<dbReference type="InterPro" id="IPR049924">
    <property type="entry name" value="TonB_pro-rich"/>
</dbReference>
<dbReference type="GO" id="GO:0098797">
    <property type="term" value="C:plasma membrane protein complex"/>
    <property type="evidence" value="ECO:0007669"/>
    <property type="project" value="TreeGrafter"/>
</dbReference>
<dbReference type="InterPro" id="IPR051045">
    <property type="entry name" value="TonB-dependent_transducer"/>
</dbReference>
<evidence type="ECO:0000256" key="10">
    <source>
        <dbReference type="ARBA" id="ARBA00022968"/>
    </source>
</evidence>
<dbReference type="GO" id="GO:0030288">
    <property type="term" value="C:outer membrane-bounded periplasmic space"/>
    <property type="evidence" value="ECO:0007669"/>
    <property type="project" value="InterPro"/>
</dbReference>
<dbReference type="NCBIfam" id="NF008081">
    <property type="entry name" value="PRK10819.1-2"/>
    <property type="match status" value="1"/>
</dbReference>
<name>A0A483J1Y0_KLEPN</name>
<dbReference type="AlphaFoldDB" id="A0A483J1Y0"/>
<organism evidence="17">
    <name type="scientific">Klebsiella pneumoniae</name>
    <dbReference type="NCBI Taxonomy" id="573"/>
    <lineage>
        <taxon>Bacteria</taxon>
        <taxon>Pseudomonadati</taxon>
        <taxon>Pseudomonadota</taxon>
        <taxon>Gammaproteobacteria</taxon>
        <taxon>Enterobacterales</taxon>
        <taxon>Enterobacteriaceae</taxon>
        <taxon>Klebsiella/Raoultella group</taxon>
        <taxon>Klebsiella</taxon>
        <taxon>Klebsiella pneumoniae complex</taxon>
    </lineage>
</organism>
<keyword evidence="11" id="KW-1133">Transmembrane helix</keyword>
<feature type="region of interest" description="Disordered" evidence="15">
    <location>
        <begin position="57"/>
        <end position="172"/>
    </location>
</feature>
<dbReference type="Pfam" id="PF16031">
    <property type="entry name" value="TonB_N"/>
    <property type="match status" value="1"/>
</dbReference>
<reference evidence="17" key="1">
    <citation type="submission" date="2019-01" db="EMBL/GenBank/DDBJ databases">
        <authorList>
            <person name="Lista F."/>
            <person name="Anselmo A."/>
        </authorList>
    </citation>
    <scope>NUCLEOTIDE SEQUENCE</scope>
    <source>
        <strain evidence="17">11S</strain>
    </source>
</reference>
<keyword evidence="7" id="KW-0812">Transmembrane</keyword>
<dbReference type="GO" id="GO:0015891">
    <property type="term" value="P:siderophore transport"/>
    <property type="evidence" value="ECO:0007669"/>
    <property type="project" value="InterPro"/>
</dbReference>
<dbReference type="PANTHER" id="PTHR33446:SF8">
    <property type="entry name" value="PROTEIN TONB"/>
    <property type="match status" value="1"/>
</dbReference>
<evidence type="ECO:0000256" key="15">
    <source>
        <dbReference type="SAM" id="MobiDB-lite"/>
    </source>
</evidence>
<protein>
    <recommendedName>
        <fullName evidence="3 14">Protein TonB</fullName>
    </recommendedName>
</protein>
<evidence type="ECO:0000256" key="13">
    <source>
        <dbReference type="ARBA" id="ARBA00025849"/>
    </source>
</evidence>
<keyword evidence="8" id="KW-0677">Repeat</keyword>
<comment type="subunit">
    <text evidence="13">Homodimer. Forms a complex with the accessory proteins ExbB and ExbD.</text>
</comment>
<keyword evidence="6 14" id="KW-0997">Cell inner membrane</keyword>
<sequence length="248" mass="27086">MSAMTLDLPRRFPWPTLLSVAIHGAVVAGLLYTSVHQVIEQPSPTQPIEITMVAPADLEPPPAAQPVVEPVVEPEPEPEPEVVPEPPKEAPVVIHKPEPKPKPKPKLKPKPEKKVEQPKREVKPAAEPRPASPFENNNTAPARTAPSTSTAAAKPTVTAPSGPRAISRVQPSYPARAQALRIEGTVRVKFDVSPDGRIDNLQILSAQPANMFEREVKSAMRRWRYQQGRPGTGVTMTIKFRLNGVEIN</sequence>
<dbReference type="PANTHER" id="PTHR33446">
    <property type="entry name" value="PROTEIN TONB-RELATED"/>
    <property type="match status" value="1"/>
</dbReference>
<evidence type="ECO:0000256" key="12">
    <source>
        <dbReference type="ARBA" id="ARBA00023136"/>
    </source>
</evidence>
<dbReference type="Gene3D" id="3.30.2420.10">
    <property type="entry name" value="TonB"/>
    <property type="match status" value="1"/>
</dbReference>
<dbReference type="NCBIfam" id="TIGR01352">
    <property type="entry name" value="tonB_Cterm"/>
    <property type="match status" value="1"/>
</dbReference>
<keyword evidence="9 14" id="KW-0653">Protein transport</keyword>
<keyword evidence="12" id="KW-0472">Membrane</keyword>
<feature type="domain" description="TonB C-terminal" evidence="16">
    <location>
        <begin position="158"/>
        <end position="248"/>
    </location>
</feature>
<dbReference type="InterPro" id="IPR037682">
    <property type="entry name" value="TonB_C"/>
</dbReference>
<feature type="compositionally biased region" description="Basic and acidic residues" evidence="15">
    <location>
        <begin position="109"/>
        <end position="126"/>
    </location>
</feature>
<evidence type="ECO:0000256" key="2">
    <source>
        <dbReference type="ARBA" id="ARBA00006555"/>
    </source>
</evidence>
<keyword evidence="5 14" id="KW-1003">Cell membrane</keyword>
<gene>
    <name evidence="17" type="primary">tonB</name>
    <name evidence="17" type="ORF">ETE67_07850</name>
</gene>
<evidence type="ECO:0000256" key="6">
    <source>
        <dbReference type="ARBA" id="ARBA00022519"/>
    </source>
</evidence>
<dbReference type="RefSeq" id="WP_065808666.1">
    <property type="nucleotide sequence ID" value="NZ_CP043932.1"/>
</dbReference>
<dbReference type="InterPro" id="IPR006260">
    <property type="entry name" value="TonB/TolA_C"/>
</dbReference>
<dbReference type="SUPFAM" id="SSF74653">
    <property type="entry name" value="TolA/TonB C-terminal domain"/>
    <property type="match status" value="1"/>
</dbReference>
<evidence type="ECO:0000256" key="14">
    <source>
        <dbReference type="RuleBase" id="RU362123"/>
    </source>
</evidence>
<comment type="function">
    <text evidence="14">Interacts with outer membrane receptor proteins that carry out high-affinity binding and energy dependent uptake into the periplasmic space of specific substrates. It could act to transduce energy from the cytoplasmic membrane to specific energy-requiring processes in the outer membrane, resulting in the release into the periplasm of ligands bound by these outer membrane proteins.</text>
</comment>